<protein>
    <submittedName>
        <fullName evidence="1">Uncharacterized protein</fullName>
    </submittedName>
</protein>
<sequence length="109" mass="12513">MVASTLSYLHQRFNYEQRKNLLRAIFEKIYVQNKAIVDVKLNPPFSFLMKDDIEKLFKDHPTGGTKEDVFEQMVGFTLSEQYAALKSLVDPLGKKARAFLDIAALRSTI</sequence>
<comment type="caution">
    <text evidence="1">The sequence shown here is derived from an EMBL/GenBank/DDBJ whole genome shotgun (WGS) entry which is preliminary data.</text>
</comment>
<dbReference type="RefSeq" id="WP_258189041.1">
    <property type="nucleotide sequence ID" value="NZ_BLRU01000313.1"/>
</dbReference>
<accession>A0A6V8NJ55</accession>
<evidence type="ECO:0000313" key="1">
    <source>
        <dbReference type="EMBL" id="GFP20235.1"/>
    </source>
</evidence>
<reference evidence="1 2" key="1">
    <citation type="journal article" date="2020" name="Front. Microbiol.">
        <title>Single-cell genomics of novel Actinobacteria with the Wood-Ljungdahl pathway discovered in a serpentinizing system.</title>
        <authorList>
            <person name="Merino N."/>
            <person name="Kawai M."/>
            <person name="Boyd E.S."/>
            <person name="Colman D.R."/>
            <person name="McGlynn S.E."/>
            <person name="Nealson K.H."/>
            <person name="Kurokawa K."/>
            <person name="Hongoh Y."/>
        </authorList>
    </citation>
    <scope>NUCLEOTIDE SEQUENCE [LARGE SCALE GENOMIC DNA]</scope>
    <source>
        <strain evidence="1 2">S03</strain>
    </source>
</reference>
<name>A0A6V8NJ55_9ACTN</name>
<organism evidence="1 2">
    <name type="scientific">Candidatus Hakubella thermalkaliphila</name>
    <dbReference type="NCBI Taxonomy" id="2754717"/>
    <lineage>
        <taxon>Bacteria</taxon>
        <taxon>Bacillati</taxon>
        <taxon>Actinomycetota</taxon>
        <taxon>Actinomycetota incertae sedis</taxon>
        <taxon>Candidatus Hakubellales</taxon>
        <taxon>Candidatus Hakubellaceae</taxon>
        <taxon>Candidatus Hakubella</taxon>
    </lineage>
</organism>
<dbReference type="AlphaFoldDB" id="A0A6V8NJ55"/>
<dbReference type="EMBL" id="BLRU01000313">
    <property type="protein sequence ID" value="GFP20235.1"/>
    <property type="molecule type" value="Genomic_DNA"/>
</dbReference>
<evidence type="ECO:0000313" key="2">
    <source>
        <dbReference type="Proteomes" id="UP000574717"/>
    </source>
</evidence>
<dbReference type="Proteomes" id="UP000574717">
    <property type="component" value="Unassembled WGS sequence"/>
</dbReference>
<proteinExistence type="predicted"/>
<gene>
    <name evidence="1" type="ORF">HKBW3S03_01737</name>
</gene>